<feature type="transmembrane region" description="Helical" evidence="1">
    <location>
        <begin position="275"/>
        <end position="296"/>
    </location>
</feature>
<keyword evidence="1" id="KW-0812">Transmembrane</keyword>
<dbReference type="EMBL" id="CP036287">
    <property type="protein sequence ID" value="QDU67838.1"/>
    <property type="molecule type" value="Genomic_DNA"/>
</dbReference>
<gene>
    <name evidence="3" type="ORF">Pla133_29270</name>
</gene>
<feature type="transmembrane region" description="Helical" evidence="1">
    <location>
        <begin position="215"/>
        <end position="234"/>
    </location>
</feature>
<feature type="transmembrane region" description="Helical" evidence="1">
    <location>
        <begin position="132"/>
        <end position="148"/>
    </location>
</feature>
<sequence>MDNHPPASFLLIQQWSRIAGEGAVALRLPAVVYGILTIWLVARIAARLAPARPRVAAAVAATAMACSGLAVLLGAEIRMYSLLALCVAGVLEALAAWCIDRERDSQAALPWRTAAWVALGLSTHYWFLHHLALFGAVALGAGLAGLGPRWRPRDLAPLVLGLVLAAPWYLTGFREQLTGHDLWPGGSGVSLGELAQSYLLLLFFNLGTLPSAAKLVLAAAGAALLGLGAFGAVVGVARSTGTRRTALVAVAVTALLLGPWGAVVAHLFPRAGFNWNYLAGAIPALAVLIGLGAARLPTRPRLLVVSPLLALLAAGAVTQAESVGTEDLRGAVDYVLTDARPGEAVLPVEWQPPFFPHGQAWRFYADGRADDLVLLDHGANYELLELPVPIPERVHVVRRGLPLQTALLAQLAELYEREDAAAFGYGVSVQTFSGPRAQDR</sequence>
<keyword evidence="1" id="KW-0472">Membrane</keyword>
<dbReference type="RefSeq" id="WP_419195391.1">
    <property type="nucleotide sequence ID" value="NZ_CP036287.1"/>
</dbReference>
<evidence type="ECO:0000256" key="1">
    <source>
        <dbReference type="SAM" id="Phobius"/>
    </source>
</evidence>
<feature type="transmembrane region" description="Helical" evidence="1">
    <location>
        <begin position="54"/>
        <end position="73"/>
    </location>
</feature>
<proteinExistence type="predicted"/>
<evidence type="ECO:0000313" key="4">
    <source>
        <dbReference type="Proteomes" id="UP000316921"/>
    </source>
</evidence>
<feature type="transmembrane region" description="Helical" evidence="1">
    <location>
        <begin position="155"/>
        <end position="170"/>
    </location>
</feature>
<accession>A0A518BLI9</accession>
<dbReference type="InterPro" id="IPR038731">
    <property type="entry name" value="RgtA/B/C-like"/>
</dbReference>
<feature type="transmembrane region" description="Helical" evidence="1">
    <location>
        <begin position="246"/>
        <end position="268"/>
    </location>
</feature>
<feature type="transmembrane region" description="Helical" evidence="1">
    <location>
        <begin position="24"/>
        <end position="42"/>
    </location>
</feature>
<keyword evidence="1" id="KW-1133">Transmembrane helix</keyword>
<keyword evidence="4" id="KW-1185">Reference proteome</keyword>
<dbReference type="Proteomes" id="UP000316921">
    <property type="component" value="Chromosome"/>
</dbReference>
<name>A0A518BLI9_9BACT</name>
<protein>
    <recommendedName>
        <fullName evidence="2">Glycosyltransferase RgtA/B/C/D-like domain-containing protein</fullName>
    </recommendedName>
</protein>
<evidence type="ECO:0000259" key="2">
    <source>
        <dbReference type="Pfam" id="PF13231"/>
    </source>
</evidence>
<dbReference type="KEGG" id="pbap:Pla133_29270"/>
<feature type="domain" description="Glycosyltransferase RgtA/B/C/D-like" evidence="2">
    <location>
        <begin position="3"/>
        <end position="125"/>
    </location>
</feature>
<reference evidence="3 4" key="1">
    <citation type="submission" date="2019-02" db="EMBL/GenBank/DDBJ databases">
        <title>Deep-cultivation of Planctomycetes and their phenomic and genomic characterization uncovers novel biology.</title>
        <authorList>
            <person name="Wiegand S."/>
            <person name="Jogler M."/>
            <person name="Boedeker C."/>
            <person name="Pinto D."/>
            <person name="Vollmers J."/>
            <person name="Rivas-Marin E."/>
            <person name="Kohn T."/>
            <person name="Peeters S.H."/>
            <person name="Heuer A."/>
            <person name="Rast P."/>
            <person name="Oberbeckmann S."/>
            <person name="Bunk B."/>
            <person name="Jeske O."/>
            <person name="Meyerdierks A."/>
            <person name="Storesund J.E."/>
            <person name="Kallscheuer N."/>
            <person name="Luecker S."/>
            <person name="Lage O.M."/>
            <person name="Pohl T."/>
            <person name="Merkel B.J."/>
            <person name="Hornburger P."/>
            <person name="Mueller R.-W."/>
            <person name="Bruemmer F."/>
            <person name="Labrenz M."/>
            <person name="Spormann A.M."/>
            <person name="Op den Camp H."/>
            <person name="Overmann J."/>
            <person name="Amann R."/>
            <person name="Jetten M.S.M."/>
            <person name="Mascher T."/>
            <person name="Medema M.H."/>
            <person name="Devos D.P."/>
            <person name="Kaster A.-K."/>
            <person name="Ovreas L."/>
            <person name="Rohde M."/>
            <person name="Galperin M.Y."/>
            <person name="Jogler C."/>
        </authorList>
    </citation>
    <scope>NUCLEOTIDE SEQUENCE [LARGE SCALE GENOMIC DNA]</scope>
    <source>
        <strain evidence="3 4">Pla133</strain>
    </source>
</reference>
<dbReference type="Pfam" id="PF13231">
    <property type="entry name" value="PMT_2"/>
    <property type="match status" value="1"/>
</dbReference>
<organism evidence="3 4">
    <name type="scientific">Engelhardtia mirabilis</name>
    <dbReference type="NCBI Taxonomy" id="2528011"/>
    <lineage>
        <taxon>Bacteria</taxon>
        <taxon>Pseudomonadati</taxon>
        <taxon>Planctomycetota</taxon>
        <taxon>Planctomycetia</taxon>
        <taxon>Planctomycetia incertae sedis</taxon>
        <taxon>Engelhardtia</taxon>
    </lineage>
</organism>
<evidence type="ECO:0000313" key="3">
    <source>
        <dbReference type="EMBL" id="QDU67838.1"/>
    </source>
</evidence>
<dbReference type="AlphaFoldDB" id="A0A518BLI9"/>